<feature type="domain" description="Phospholipase/carboxylesterase/thioesterase" evidence="3">
    <location>
        <begin position="115"/>
        <end position="197"/>
    </location>
</feature>
<keyword evidence="5" id="KW-1185">Reference proteome</keyword>
<accession>A0ABN6B6E5</accession>
<dbReference type="PANTHER" id="PTHR43037:SF5">
    <property type="entry name" value="FERULOYL ESTERASE"/>
    <property type="match status" value="1"/>
</dbReference>
<evidence type="ECO:0000313" key="4">
    <source>
        <dbReference type="EMBL" id="BBZ12078.1"/>
    </source>
</evidence>
<gene>
    <name evidence="4" type="ORF">MBRA_22730</name>
</gene>
<organism evidence="4 5">
    <name type="scientific">Mycobacterium branderi</name>
    <dbReference type="NCBI Taxonomy" id="43348"/>
    <lineage>
        <taxon>Bacteria</taxon>
        <taxon>Bacillati</taxon>
        <taxon>Actinomycetota</taxon>
        <taxon>Actinomycetes</taxon>
        <taxon>Mycobacteriales</taxon>
        <taxon>Mycobacteriaceae</taxon>
        <taxon>Mycobacterium</taxon>
    </lineage>
</organism>
<dbReference type="SUPFAM" id="SSF53474">
    <property type="entry name" value="alpha/beta-Hydrolases"/>
    <property type="match status" value="1"/>
</dbReference>
<dbReference type="PANTHER" id="PTHR43037">
    <property type="entry name" value="UNNAMED PRODUCT-RELATED"/>
    <property type="match status" value="1"/>
</dbReference>
<dbReference type="InterPro" id="IPR029058">
    <property type="entry name" value="AB_hydrolase_fold"/>
</dbReference>
<reference evidence="4 5" key="1">
    <citation type="journal article" date="2019" name="Emerg. Microbes Infect.">
        <title>Comprehensive subspecies identification of 175 nontuberculous mycobacteria species based on 7547 genomic profiles.</title>
        <authorList>
            <person name="Matsumoto Y."/>
            <person name="Kinjo T."/>
            <person name="Motooka D."/>
            <person name="Nabeya D."/>
            <person name="Jung N."/>
            <person name="Uechi K."/>
            <person name="Horii T."/>
            <person name="Iida T."/>
            <person name="Fujita J."/>
            <person name="Nakamura S."/>
        </authorList>
    </citation>
    <scope>NUCLEOTIDE SEQUENCE [LARGE SCALE GENOMIC DNA]</scope>
    <source>
        <strain evidence="4 5">JCM 12687</strain>
    </source>
</reference>
<dbReference type="Proteomes" id="UP000467379">
    <property type="component" value="Chromosome"/>
</dbReference>
<sequence>MTQRKQCVVGSAGRLRPDVVAPQGSLTIGGRRRTFITVSGRIRQRRPALVLMLHGTMQTARNIRPFAGYSFDTYAVGGRVVVIYPDAIRREWNGARKAMMLSERAKHIDDLGFIRGVIGHAVAAENVDPTKVFVAGFSLGGQMAIRLIHEIPELLAGAAVLSANLPSPDNFVVDRDAELALPVLTIHGTADPLAPFNGGAVGFHGHLLKGIHLSAPETARYFAARNGITGAPTITQLPHQRVPGKPTSVARHDYARPGGLPVRFYTVHGGGHVLPNPTHTFAQWFWGPSTRDICAADAVADFFGLPVAIPGREATT</sequence>
<evidence type="ECO:0000313" key="5">
    <source>
        <dbReference type="Proteomes" id="UP000467379"/>
    </source>
</evidence>
<dbReference type="InterPro" id="IPR003140">
    <property type="entry name" value="PLipase/COase/thioEstase"/>
</dbReference>
<dbReference type="Gene3D" id="3.40.50.1820">
    <property type="entry name" value="alpha/beta hydrolase"/>
    <property type="match status" value="1"/>
</dbReference>
<keyword evidence="2" id="KW-0378">Hydrolase</keyword>
<dbReference type="Pfam" id="PF02230">
    <property type="entry name" value="Abhydrolase_2"/>
    <property type="match status" value="1"/>
</dbReference>
<proteinExistence type="predicted"/>
<name>A0ABN6B6E5_9MYCO</name>
<dbReference type="InterPro" id="IPR050955">
    <property type="entry name" value="Plant_Biomass_Hydrol_Est"/>
</dbReference>
<keyword evidence="1" id="KW-0732">Signal</keyword>
<evidence type="ECO:0000256" key="2">
    <source>
        <dbReference type="ARBA" id="ARBA00022801"/>
    </source>
</evidence>
<evidence type="ECO:0000256" key="1">
    <source>
        <dbReference type="ARBA" id="ARBA00022729"/>
    </source>
</evidence>
<evidence type="ECO:0000259" key="3">
    <source>
        <dbReference type="Pfam" id="PF02230"/>
    </source>
</evidence>
<protein>
    <recommendedName>
        <fullName evidence="3">Phospholipase/carboxylesterase/thioesterase domain-containing protein</fullName>
    </recommendedName>
</protein>
<dbReference type="EMBL" id="AP022606">
    <property type="protein sequence ID" value="BBZ12078.1"/>
    <property type="molecule type" value="Genomic_DNA"/>
</dbReference>